<organism evidence="1 2">
    <name type="scientific">Hydra vulgaris</name>
    <name type="common">Hydra</name>
    <name type="synonym">Hydra attenuata</name>
    <dbReference type="NCBI Taxonomy" id="6087"/>
    <lineage>
        <taxon>Eukaryota</taxon>
        <taxon>Metazoa</taxon>
        <taxon>Cnidaria</taxon>
        <taxon>Hydrozoa</taxon>
        <taxon>Hydroidolina</taxon>
        <taxon>Anthoathecata</taxon>
        <taxon>Aplanulata</taxon>
        <taxon>Hydridae</taxon>
        <taxon>Hydra</taxon>
    </lineage>
</organism>
<evidence type="ECO:0000313" key="2">
    <source>
        <dbReference type="RefSeq" id="XP_065657900.1"/>
    </source>
</evidence>
<dbReference type="GeneID" id="136082462"/>
<protein>
    <submittedName>
        <fullName evidence="2">Uncharacterized protein LOC136082462</fullName>
    </submittedName>
</protein>
<proteinExistence type="predicted"/>
<name>A0ABM4C8G0_HYDVU</name>
<sequence>MIATSTPEILRIKNEVLNKQKGKKIVLLKSKNVRKNILRKSNSDLDVDFNKLTNDVSANCYSLEFEEESETVSFSVIQNVSVSDYVLCEVCSKNTISYYVGIVQKEIDSNFDAEVSFLKCQNKKTSKFVKSRINDIRSVNIDDIKAVLPQPLAGTTSRTKAEIIFQVNFGILNVK</sequence>
<gene>
    <name evidence="2" type="primary">LOC136082462</name>
</gene>
<evidence type="ECO:0000313" key="1">
    <source>
        <dbReference type="Proteomes" id="UP001652625"/>
    </source>
</evidence>
<accession>A0ABM4C8G0</accession>
<keyword evidence="1" id="KW-1185">Reference proteome</keyword>
<reference evidence="2" key="1">
    <citation type="submission" date="2025-08" db="UniProtKB">
        <authorList>
            <consortium name="RefSeq"/>
        </authorList>
    </citation>
    <scope>IDENTIFICATION</scope>
</reference>
<dbReference type="Proteomes" id="UP001652625">
    <property type="component" value="Chromosome 07"/>
</dbReference>
<dbReference type="RefSeq" id="XP_065657900.1">
    <property type="nucleotide sequence ID" value="XM_065801828.1"/>
</dbReference>